<evidence type="ECO:0000256" key="1">
    <source>
        <dbReference type="ARBA" id="ARBA00022801"/>
    </source>
</evidence>
<accession>A0A2G6KDM2</accession>
<name>A0A2G6KDM2_9ACTN</name>
<protein>
    <recommendedName>
        <fullName evidence="5">Sortase</fullName>
    </recommendedName>
</protein>
<dbReference type="NCBIfam" id="TIGR01076">
    <property type="entry name" value="sortase_fam"/>
    <property type="match status" value="1"/>
</dbReference>
<dbReference type="InterPro" id="IPR041999">
    <property type="entry name" value="Sortase_D_1"/>
</dbReference>
<gene>
    <name evidence="3" type="ORF">CSA55_02630</name>
</gene>
<dbReference type="SUPFAM" id="SSF63817">
    <property type="entry name" value="Sortase"/>
    <property type="match status" value="1"/>
</dbReference>
<feature type="signal peptide" evidence="2">
    <location>
        <begin position="1"/>
        <end position="18"/>
    </location>
</feature>
<comment type="caution">
    <text evidence="3">The sequence shown here is derived from an EMBL/GenBank/DDBJ whole genome shotgun (WGS) entry which is preliminary data.</text>
</comment>
<reference evidence="3 4" key="1">
    <citation type="submission" date="2017-10" db="EMBL/GenBank/DDBJ databases">
        <title>Novel microbial diversity and functional potential in the marine mammal oral microbiome.</title>
        <authorList>
            <person name="Dudek N.K."/>
            <person name="Sun C.L."/>
            <person name="Burstein D."/>
            <person name="Kantor R.S."/>
            <person name="Aliaga Goltsman D.S."/>
            <person name="Bik E.M."/>
            <person name="Thomas B.C."/>
            <person name="Banfield J.F."/>
            <person name="Relman D.A."/>
        </authorList>
    </citation>
    <scope>NUCLEOTIDE SEQUENCE [LARGE SCALE GENOMIC DNA]</scope>
    <source>
        <strain evidence="3">DOLJORAL78_61_10</strain>
    </source>
</reference>
<sequence length="208" mass="21163">MNLRLVAPVIAILALITACDPSTIVPNDEPDRLPPITIAPTTTGTRLTVPTPSTTSAPDVSTSVVDTTTTTTTLAPLTVEGPVGALVIPTLGITAAVMEGVSDASLAAGVGHLSGTAYPGEAGNMVIGGSSISNTKVFAQLDRVPTGESITLRFQGQDYTYRVSSVVVTDAGDPWVAAPTAIPSLTLFTSLPSAPDTLVIAVRAELIQ</sequence>
<dbReference type="InterPro" id="IPR005754">
    <property type="entry name" value="Sortase"/>
</dbReference>
<evidence type="ECO:0000256" key="2">
    <source>
        <dbReference type="SAM" id="SignalP"/>
    </source>
</evidence>
<keyword evidence="2" id="KW-0732">Signal</keyword>
<dbReference type="InterPro" id="IPR023365">
    <property type="entry name" value="Sortase_dom-sf"/>
</dbReference>
<evidence type="ECO:0000313" key="4">
    <source>
        <dbReference type="Proteomes" id="UP000230914"/>
    </source>
</evidence>
<dbReference type="Proteomes" id="UP000230914">
    <property type="component" value="Unassembled WGS sequence"/>
</dbReference>
<dbReference type="PROSITE" id="PS51257">
    <property type="entry name" value="PROKAR_LIPOPROTEIN"/>
    <property type="match status" value="1"/>
</dbReference>
<organism evidence="3 4">
    <name type="scientific">Ilumatobacter coccineus</name>
    <dbReference type="NCBI Taxonomy" id="467094"/>
    <lineage>
        <taxon>Bacteria</taxon>
        <taxon>Bacillati</taxon>
        <taxon>Actinomycetota</taxon>
        <taxon>Acidimicrobiia</taxon>
        <taxon>Acidimicrobiales</taxon>
        <taxon>Ilumatobacteraceae</taxon>
        <taxon>Ilumatobacter</taxon>
    </lineage>
</organism>
<proteinExistence type="predicted"/>
<keyword evidence="1" id="KW-0378">Hydrolase</keyword>
<evidence type="ECO:0008006" key="5">
    <source>
        <dbReference type="Google" id="ProtNLM"/>
    </source>
</evidence>
<evidence type="ECO:0000313" key="3">
    <source>
        <dbReference type="EMBL" id="PIE32909.1"/>
    </source>
</evidence>
<dbReference type="EMBL" id="PDSL01000040">
    <property type="protein sequence ID" value="PIE32909.1"/>
    <property type="molecule type" value="Genomic_DNA"/>
</dbReference>
<dbReference type="Pfam" id="PF04203">
    <property type="entry name" value="Sortase"/>
    <property type="match status" value="1"/>
</dbReference>
<dbReference type="Gene3D" id="2.40.260.10">
    <property type="entry name" value="Sortase"/>
    <property type="match status" value="1"/>
</dbReference>
<dbReference type="AlphaFoldDB" id="A0A2G6KDM2"/>
<dbReference type="CDD" id="cd05828">
    <property type="entry name" value="Sortase_D_1"/>
    <property type="match status" value="1"/>
</dbReference>
<feature type="chain" id="PRO_5039421325" description="Sortase" evidence="2">
    <location>
        <begin position="19"/>
        <end position="208"/>
    </location>
</feature>
<dbReference type="GO" id="GO:0016787">
    <property type="term" value="F:hydrolase activity"/>
    <property type="evidence" value="ECO:0007669"/>
    <property type="project" value="UniProtKB-KW"/>
</dbReference>